<sequence>MSVPEVIPIAYEPGYRTDTIGRFRGGQFFASVTYAVPEAKAEPKAEAEETDTRAGADRVCFAVLHRFDEAGRHLDSRIETAPGGFPEAAVAAAERLGEWLDALPEREFGDIAVAPFTVHADGCRFGLVVERHGEDGTEDDWAELYPDGLGFHAPWDGEYDT</sequence>
<evidence type="ECO:0008006" key="3">
    <source>
        <dbReference type="Google" id="ProtNLM"/>
    </source>
</evidence>
<dbReference type="Proteomes" id="UP001499863">
    <property type="component" value="Unassembled WGS sequence"/>
</dbReference>
<keyword evidence="2" id="KW-1185">Reference proteome</keyword>
<gene>
    <name evidence="1" type="ORF">GCM10009639_10080</name>
</gene>
<evidence type="ECO:0000313" key="1">
    <source>
        <dbReference type="EMBL" id="GAA1386363.1"/>
    </source>
</evidence>
<name>A0ABN1XQP4_9ACTN</name>
<evidence type="ECO:0000313" key="2">
    <source>
        <dbReference type="Proteomes" id="UP001499863"/>
    </source>
</evidence>
<dbReference type="EMBL" id="BAAAKJ010000044">
    <property type="protein sequence ID" value="GAA1386363.1"/>
    <property type="molecule type" value="Genomic_DNA"/>
</dbReference>
<comment type="caution">
    <text evidence="1">The sequence shown here is derived from an EMBL/GenBank/DDBJ whole genome shotgun (WGS) entry which is preliminary data.</text>
</comment>
<proteinExistence type="predicted"/>
<accession>A0ABN1XQP4</accession>
<dbReference type="RefSeq" id="WP_344327375.1">
    <property type="nucleotide sequence ID" value="NZ_BAAAKJ010000044.1"/>
</dbReference>
<protein>
    <recommendedName>
        <fullName evidence="3">DUF2004 domain-containing protein</fullName>
    </recommendedName>
</protein>
<reference evidence="1 2" key="1">
    <citation type="journal article" date="2019" name="Int. J. Syst. Evol. Microbiol.">
        <title>The Global Catalogue of Microorganisms (GCM) 10K type strain sequencing project: providing services to taxonomists for standard genome sequencing and annotation.</title>
        <authorList>
            <consortium name="The Broad Institute Genomics Platform"/>
            <consortium name="The Broad Institute Genome Sequencing Center for Infectious Disease"/>
            <person name="Wu L."/>
            <person name="Ma J."/>
        </authorList>
    </citation>
    <scope>NUCLEOTIDE SEQUENCE [LARGE SCALE GENOMIC DNA]</scope>
    <source>
        <strain evidence="1 2">JCM 12393</strain>
    </source>
</reference>
<organism evidence="1 2">
    <name type="scientific">Kitasatospora putterlickiae</name>
    <dbReference type="NCBI Taxonomy" id="221725"/>
    <lineage>
        <taxon>Bacteria</taxon>
        <taxon>Bacillati</taxon>
        <taxon>Actinomycetota</taxon>
        <taxon>Actinomycetes</taxon>
        <taxon>Kitasatosporales</taxon>
        <taxon>Streptomycetaceae</taxon>
        <taxon>Kitasatospora</taxon>
    </lineage>
</organism>